<keyword evidence="1" id="KW-0472">Membrane</keyword>
<sequence>MPVMDFADDLAEARKVLHQQSSHPVSTIIDAAEALSLYSPDKAERLMAGTVVNVARRSSGIWSQREAAKSVAACIAIAIIVIALLSLSG</sequence>
<comment type="caution">
    <text evidence="2">The sequence shown here is derived from an EMBL/GenBank/DDBJ whole genome shotgun (WGS) entry which is preliminary data.</text>
</comment>
<proteinExistence type="predicted"/>
<keyword evidence="1" id="KW-0812">Transmembrane</keyword>
<dbReference type="AlphaFoldDB" id="A0A917A631"/>
<evidence type="ECO:0000313" key="2">
    <source>
        <dbReference type="EMBL" id="GGE30198.1"/>
    </source>
</evidence>
<feature type="transmembrane region" description="Helical" evidence="1">
    <location>
        <begin position="67"/>
        <end position="87"/>
    </location>
</feature>
<keyword evidence="3" id="KW-1185">Reference proteome</keyword>
<name>A0A917A631_9RHOB</name>
<protein>
    <submittedName>
        <fullName evidence="2">Uncharacterized protein</fullName>
    </submittedName>
</protein>
<organism evidence="2 3">
    <name type="scientific">Primorskyibacter flagellatus</name>
    <dbReference type="NCBI Taxonomy" id="1387277"/>
    <lineage>
        <taxon>Bacteria</taxon>
        <taxon>Pseudomonadati</taxon>
        <taxon>Pseudomonadota</taxon>
        <taxon>Alphaproteobacteria</taxon>
        <taxon>Rhodobacterales</taxon>
        <taxon>Roseobacteraceae</taxon>
        <taxon>Primorskyibacter</taxon>
    </lineage>
</organism>
<reference evidence="3" key="1">
    <citation type="journal article" date="2019" name="Int. J. Syst. Evol. Microbiol.">
        <title>The Global Catalogue of Microorganisms (GCM) 10K type strain sequencing project: providing services to taxonomists for standard genome sequencing and annotation.</title>
        <authorList>
            <consortium name="The Broad Institute Genomics Platform"/>
            <consortium name="The Broad Institute Genome Sequencing Center for Infectious Disease"/>
            <person name="Wu L."/>
            <person name="Ma J."/>
        </authorList>
    </citation>
    <scope>NUCLEOTIDE SEQUENCE [LARGE SCALE GENOMIC DNA]</scope>
    <source>
        <strain evidence="3">CGMCC 1.12664</strain>
    </source>
</reference>
<accession>A0A917A631</accession>
<dbReference type="RefSeq" id="WP_188477297.1">
    <property type="nucleotide sequence ID" value="NZ_BMFJ01000001.1"/>
</dbReference>
<gene>
    <name evidence="2" type="ORF">GCM10011360_17820</name>
</gene>
<dbReference type="EMBL" id="BMFJ01000001">
    <property type="protein sequence ID" value="GGE30198.1"/>
    <property type="molecule type" value="Genomic_DNA"/>
</dbReference>
<keyword evidence="1" id="KW-1133">Transmembrane helix</keyword>
<dbReference type="Proteomes" id="UP000612855">
    <property type="component" value="Unassembled WGS sequence"/>
</dbReference>
<evidence type="ECO:0000256" key="1">
    <source>
        <dbReference type="SAM" id="Phobius"/>
    </source>
</evidence>
<evidence type="ECO:0000313" key="3">
    <source>
        <dbReference type="Proteomes" id="UP000612855"/>
    </source>
</evidence>